<protein>
    <submittedName>
        <fullName evidence="2">Uncharacterized protein</fullName>
    </submittedName>
</protein>
<dbReference type="RefSeq" id="WP_167228648.1">
    <property type="nucleotide sequence ID" value="NZ_JAAQPH010000020.1"/>
</dbReference>
<sequence>MLFETGAGRFQPDPDYNYASDQRYVLDQQFLAFVVGSVALGLPIAMLIGVVTGTCFYDSISHFYYSKLFGDVLVSALVFIGTFLVAYRGESRRESRLATFAGFSAFGIALFPTTGRGCEELDFSGRILADLKAASASDAVSVSPAEDFGQFFQLFPYADALHFTSAALLFSFLAFYTFFVFTRVIEDEHVTEDGELTPVKKARNRLYISSGVVIVVAMLAMAANALNSAITDMPWAWWTEYNATFWVEAAALWAFGVSWMVKGRLFGLVFLDPRDRPRQ</sequence>
<feature type="transmembrane region" description="Helical" evidence="1">
    <location>
        <begin position="250"/>
        <end position="271"/>
    </location>
</feature>
<feature type="transmembrane region" description="Helical" evidence="1">
    <location>
        <begin position="63"/>
        <end position="85"/>
    </location>
</feature>
<keyword evidence="1" id="KW-1133">Transmembrane helix</keyword>
<dbReference type="Proteomes" id="UP000761264">
    <property type="component" value="Unassembled WGS sequence"/>
</dbReference>
<evidence type="ECO:0000256" key="1">
    <source>
        <dbReference type="SAM" id="Phobius"/>
    </source>
</evidence>
<feature type="transmembrane region" description="Helical" evidence="1">
    <location>
        <begin position="30"/>
        <end position="51"/>
    </location>
</feature>
<gene>
    <name evidence="2" type="ORF">HBA54_21740</name>
</gene>
<name>A0A967F1H7_9PROT</name>
<dbReference type="AlphaFoldDB" id="A0A967F1H7"/>
<comment type="caution">
    <text evidence="2">The sequence shown here is derived from an EMBL/GenBank/DDBJ whole genome shotgun (WGS) entry which is preliminary data.</text>
</comment>
<keyword evidence="1" id="KW-0812">Transmembrane</keyword>
<feature type="transmembrane region" description="Helical" evidence="1">
    <location>
        <begin position="160"/>
        <end position="185"/>
    </location>
</feature>
<keyword evidence="3" id="KW-1185">Reference proteome</keyword>
<dbReference type="EMBL" id="JAAQPH010000020">
    <property type="protein sequence ID" value="NIA71226.1"/>
    <property type="molecule type" value="Genomic_DNA"/>
</dbReference>
<proteinExistence type="predicted"/>
<keyword evidence="1" id="KW-0472">Membrane</keyword>
<evidence type="ECO:0000313" key="2">
    <source>
        <dbReference type="EMBL" id="NIA71226.1"/>
    </source>
</evidence>
<organism evidence="2 3">
    <name type="scientific">Pelagibius litoralis</name>
    <dbReference type="NCBI Taxonomy" id="374515"/>
    <lineage>
        <taxon>Bacteria</taxon>
        <taxon>Pseudomonadati</taxon>
        <taxon>Pseudomonadota</taxon>
        <taxon>Alphaproteobacteria</taxon>
        <taxon>Rhodospirillales</taxon>
        <taxon>Rhodovibrionaceae</taxon>
        <taxon>Pelagibius</taxon>
    </lineage>
</organism>
<reference evidence="2" key="1">
    <citation type="submission" date="2020-03" db="EMBL/GenBank/DDBJ databases">
        <title>Genome of Pelagibius litoralis DSM 21314T.</title>
        <authorList>
            <person name="Wang G."/>
        </authorList>
    </citation>
    <scope>NUCLEOTIDE SEQUENCE</scope>
    <source>
        <strain evidence="2">DSM 21314</strain>
    </source>
</reference>
<accession>A0A967F1H7</accession>
<evidence type="ECO:0000313" key="3">
    <source>
        <dbReference type="Proteomes" id="UP000761264"/>
    </source>
</evidence>
<feature type="transmembrane region" description="Helical" evidence="1">
    <location>
        <begin position="97"/>
        <end position="115"/>
    </location>
</feature>
<feature type="transmembrane region" description="Helical" evidence="1">
    <location>
        <begin position="206"/>
        <end position="230"/>
    </location>
</feature>